<dbReference type="InterPro" id="IPR039564">
    <property type="entry name" value="Peptidase_C39-like"/>
</dbReference>
<reference evidence="3 4" key="1">
    <citation type="submission" date="2018-01" db="EMBL/GenBank/DDBJ databases">
        <title>Draft genome sequence of Jishengella sp. NA12.</title>
        <authorList>
            <person name="Sahin N."/>
            <person name="Ay H."/>
            <person name="Saygin H."/>
        </authorList>
    </citation>
    <scope>NUCLEOTIDE SEQUENCE [LARGE SCALE GENOMIC DNA]</scope>
    <source>
        <strain evidence="3 4">NA12</strain>
    </source>
</reference>
<feature type="compositionally biased region" description="Low complexity" evidence="1">
    <location>
        <begin position="75"/>
        <end position="112"/>
    </location>
</feature>
<dbReference type="Proteomes" id="UP000248924">
    <property type="component" value="Unassembled WGS sequence"/>
</dbReference>
<name>A0A2W2DY33_9ACTN</name>
<sequence>MEDSVKHTVKRQLRRLATERPYQVVAASAAALVLATGGGALLASAEDGPATAQTTTAVAELRSDTAVSRGDARVVADPSTAAPSSAAPASEAAPASVAASPSPQASSATPDPDVTSKKAEAPKPPASKVLDYDYQAQTTGYYCGPAAVRNALSAAGIDRDQDTLATQLGTTYAGTNSAEDTTRVLNATVKGSPYETTMIRGGSATPTQMDQLQADVVAAVSDGRAVVVNVAGSATDTDGGWHSFPGGHYIAVVGYDDAGRQVKIADSADPSYYSYWMSTIDLANWAATRGYSS</sequence>
<evidence type="ECO:0000259" key="2">
    <source>
        <dbReference type="Pfam" id="PF13529"/>
    </source>
</evidence>
<dbReference type="InterPro" id="IPR038765">
    <property type="entry name" value="Papain-like_cys_pep_sf"/>
</dbReference>
<dbReference type="EMBL" id="POTY01000098">
    <property type="protein sequence ID" value="PZG16826.1"/>
    <property type="molecule type" value="Genomic_DNA"/>
</dbReference>
<dbReference type="Pfam" id="PF13529">
    <property type="entry name" value="Peptidase_C39_2"/>
    <property type="match status" value="1"/>
</dbReference>
<evidence type="ECO:0000256" key="1">
    <source>
        <dbReference type="SAM" id="MobiDB-lite"/>
    </source>
</evidence>
<comment type="caution">
    <text evidence="3">The sequence shown here is derived from an EMBL/GenBank/DDBJ whole genome shotgun (WGS) entry which is preliminary data.</text>
</comment>
<dbReference type="SUPFAM" id="SSF54001">
    <property type="entry name" value="Cysteine proteinases"/>
    <property type="match status" value="1"/>
</dbReference>
<dbReference type="AlphaFoldDB" id="A0A2W2DY33"/>
<protein>
    <recommendedName>
        <fullName evidence="2">Peptidase C39-like domain-containing protein</fullName>
    </recommendedName>
</protein>
<accession>A0A2W2DY33</accession>
<feature type="region of interest" description="Disordered" evidence="1">
    <location>
        <begin position="61"/>
        <end position="126"/>
    </location>
</feature>
<feature type="domain" description="Peptidase C39-like" evidence="2">
    <location>
        <begin position="130"/>
        <end position="268"/>
    </location>
</feature>
<dbReference type="Gene3D" id="3.90.70.30">
    <property type="entry name" value="Phytochelatin synthase, N-terminal domain"/>
    <property type="match status" value="1"/>
</dbReference>
<proteinExistence type="predicted"/>
<dbReference type="OrthoDB" id="1655016at2"/>
<organism evidence="3 4">
    <name type="scientific">Micromonospora craterilacus</name>
    <dbReference type="NCBI Taxonomy" id="1655439"/>
    <lineage>
        <taxon>Bacteria</taxon>
        <taxon>Bacillati</taxon>
        <taxon>Actinomycetota</taxon>
        <taxon>Actinomycetes</taxon>
        <taxon>Micromonosporales</taxon>
        <taxon>Micromonosporaceae</taxon>
        <taxon>Micromonospora</taxon>
    </lineage>
</organism>
<gene>
    <name evidence="3" type="ORF">C1I95_16805</name>
</gene>
<evidence type="ECO:0000313" key="3">
    <source>
        <dbReference type="EMBL" id="PZG16826.1"/>
    </source>
</evidence>
<keyword evidence="4" id="KW-1185">Reference proteome</keyword>
<evidence type="ECO:0000313" key="4">
    <source>
        <dbReference type="Proteomes" id="UP000248924"/>
    </source>
</evidence>
<dbReference type="InterPro" id="IPR038156">
    <property type="entry name" value="PCS_N_sf"/>
</dbReference>
<dbReference type="RefSeq" id="WP_111214784.1">
    <property type="nucleotide sequence ID" value="NZ_POTY01000098.1"/>
</dbReference>